<feature type="transmembrane region" description="Helical" evidence="1">
    <location>
        <begin position="58"/>
        <end position="76"/>
    </location>
</feature>
<accession>A0ABQ1URJ0</accession>
<feature type="transmembrane region" description="Helical" evidence="1">
    <location>
        <begin position="156"/>
        <end position="176"/>
    </location>
</feature>
<keyword evidence="1" id="KW-0812">Transmembrane</keyword>
<evidence type="ECO:0000313" key="2">
    <source>
        <dbReference type="EMBL" id="GGF24917.1"/>
    </source>
</evidence>
<sequence length="255" mass="28632">MWRPKKQANLGPLEKYSPVLVWLAKNAVLPTMKTAASAGTEPITLYHRRHTQRTRGKALSHLAPAAVLLVSALGAFTSSESLSALVWLEFAIGAAYLVLMVRELRHLGHGPLHHERVAWLEIAAAGILALEGYHIWHRHHEAEAVSGVHRFHLLPWLYWVLAVWYILMAFGIARILDRRYLHLHEEGFSGRLTLLGKPFAYRWHEVARIEPADNAAVIIHLTDGQTRQLSFADLHNGATHRDQLLTRAAALPAEA</sequence>
<evidence type="ECO:0008006" key="4">
    <source>
        <dbReference type="Google" id="ProtNLM"/>
    </source>
</evidence>
<keyword evidence="1" id="KW-1133">Transmembrane helix</keyword>
<keyword evidence="1" id="KW-0472">Membrane</keyword>
<comment type="caution">
    <text evidence="2">The sequence shown here is derived from an EMBL/GenBank/DDBJ whole genome shotgun (WGS) entry which is preliminary data.</text>
</comment>
<protein>
    <recommendedName>
        <fullName evidence="4">PH domain-containing protein</fullName>
    </recommendedName>
</protein>
<reference evidence="3" key="1">
    <citation type="journal article" date="2019" name="Int. J. Syst. Evol. Microbiol.">
        <title>The Global Catalogue of Microorganisms (GCM) 10K type strain sequencing project: providing services to taxonomists for standard genome sequencing and annotation.</title>
        <authorList>
            <consortium name="The Broad Institute Genomics Platform"/>
            <consortium name="The Broad Institute Genome Sequencing Center for Infectious Disease"/>
            <person name="Wu L."/>
            <person name="Ma J."/>
        </authorList>
    </citation>
    <scope>NUCLEOTIDE SEQUENCE [LARGE SCALE GENOMIC DNA]</scope>
    <source>
        <strain evidence="3">CGMCC 1.15197</strain>
    </source>
</reference>
<name>A0ABQ1URJ0_9BACT</name>
<organism evidence="2 3">
    <name type="scientific">Hymenobacter cavernae</name>
    <dbReference type="NCBI Taxonomy" id="2044852"/>
    <lineage>
        <taxon>Bacteria</taxon>
        <taxon>Pseudomonadati</taxon>
        <taxon>Bacteroidota</taxon>
        <taxon>Cytophagia</taxon>
        <taxon>Cytophagales</taxon>
        <taxon>Hymenobacteraceae</taxon>
        <taxon>Hymenobacter</taxon>
    </lineage>
</organism>
<evidence type="ECO:0000313" key="3">
    <source>
        <dbReference type="Proteomes" id="UP000632273"/>
    </source>
</evidence>
<keyword evidence="3" id="KW-1185">Reference proteome</keyword>
<dbReference type="Proteomes" id="UP000632273">
    <property type="component" value="Unassembled WGS sequence"/>
</dbReference>
<evidence type="ECO:0000256" key="1">
    <source>
        <dbReference type="SAM" id="Phobius"/>
    </source>
</evidence>
<feature type="transmembrane region" description="Helical" evidence="1">
    <location>
        <begin position="117"/>
        <end position="136"/>
    </location>
</feature>
<dbReference type="EMBL" id="BMHT01000008">
    <property type="protein sequence ID" value="GGF24917.1"/>
    <property type="molecule type" value="Genomic_DNA"/>
</dbReference>
<feature type="transmembrane region" description="Helical" evidence="1">
    <location>
        <begin position="82"/>
        <end position="101"/>
    </location>
</feature>
<proteinExistence type="predicted"/>
<gene>
    <name evidence="2" type="ORF">GCM10011383_40600</name>
</gene>